<dbReference type="GO" id="GO:0032324">
    <property type="term" value="P:molybdopterin cofactor biosynthetic process"/>
    <property type="evidence" value="ECO:0007669"/>
    <property type="project" value="UniProtKB-ARBA"/>
</dbReference>
<evidence type="ECO:0000256" key="1">
    <source>
        <dbReference type="ARBA" id="ARBA00001966"/>
    </source>
</evidence>
<evidence type="ECO:0000256" key="12">
    <source>
        <dbReference type="ARBA" id="ARBA00023239"/>
    </source>
</evidence>
<keyword evidence="11" id="KW-0535">Nitrogen fixation</keyword>
<dbReference type="AlphaFoldDB" id="A0A1M7RYQ5"/>
<comment type="pathway">
    <text evidence="3">Cofactor biosynthesis; Fe-Mo cofactor biosynthesis.</text>
</comment>
<dbReference type="GO" id="GO:0046872">
    <property type="term" value="F:metal ion binding"/>
    <property type="evidence" value="ECO:0007669"/>
    <property type="project" value="UniProtKB-KW"/>
</dbReference>
<dbReference type="STRING" id="1121395.SAMN02745215_00276"/>
<dbReference type="SMART" id="SM00729">
    <property type="entry name" value="Elp3"/>
    <property type="match status" value="1"/>
</dbReference>
<keyword evidence="17" id="KW-1185">Reference proteome</keyword>
<evidence type="ECO:0000256" key="8">
    <source>
        <dbReference type="ARBA" id="ARBA00022723"/>
    </source>
</evidence>
<dbReference type="PANTHER" id="PTHR43787">
    <property type="entry name" value="FEMO COFACTOR BIOSYNTHESIS PROTEIN NIFB-RELATED"/>
    <property type="match status" value="1"/>
</dbReference>
<dbReference type="InterPro" id="IPR007197">
    <property type="entry name" value="rSAM"/>
</dbReference>
<keyword evidence="6" id="KW-0004">4Fe-4S</keyword>
<dbReference type="SFLD" id="SFLDG01067">
    <property type="entry name" value="SPASM/twitch_domain_containing"/>
    <property type="match status" value="1"/>
</dbReference>
<keyword evidence="8" id="KW-0479">Metal-binding</keyword>
<dbReference type="EMBL" id="FRDN01000003">
    <property type="protein sequence ID" value="SHN51308.1"/>
    <property type="molecule type" value="Genomic_DNA"/>
</dbReference>
<evidence type="ECO:0000256" key="9">
    <source>
        <dbReference type="ARBA" id="ARBA00023004"/>
    </source>
</evidence>
<comment type="similarity">
    <text evidence="4">Belongs to the radical SAM superfamily. NifB family.</text>
</comment>
<keyword evidence="9" id="KW-0408">Iron</keyword>
<evidence type="ECO:0000313" key="17">
    <source>
        <dbReference type="Proteomes" id="UP000184010"/>
    </source>
</evidence>
<dbReference type="GO" id="GO:0051539">
    <property type="term" value="F:4 iron, 4 sulfur cluster binding"/>
    <property type="evidence" value="ECO:0007669"/>
    <property type="project" value="UniProtKB-KW"/>
</dbReference>
<name>A0A1M7RYQ5_9FIRM</name>
<reference evidence="17" key="1">
    <citation type="submission" date="2016-12" db="EMBL/GenBank/DDBJ databases">
        <authorList>
            <person name="Varghese N."/>
            <person name="Submissions S."/>
        </authorList>
    </citation>
    <scope>NUCLEOTIDE SEQUENCE [LARGE SCALE GENOMIC DNA]</scope>
    <source>
        <strain evidence="17">DSM 11544</strain>
    </source>
</reference>
<sequence length="296" mass="32216">MAIHLQKKADQFDHLVKKHPCLGGEAHSKYGRVHLPVSPACNIQCRFCKRTFNKWEKRPGVAASLLTPEKALEIVDRALELCPEITVVGIAGPGDTLATPHALEAFRQVHAKYPDLIKCLSTNGLLLAEKAEEIAQAGVKTLTVTVNAVDAEIQAQICSHIYYEGDHLTGLAAAARLIENQLAGIRKISELGVVVKINTVLIPGINDHHTGEIAKTTKEAGADMINIIPLIPQHELADKCPPDCRELNLARAAAEEYLTVFRHCKQCRADACGIPGKGIELAELLYDQPLETFSHG</sequence>
<evidence type="ECO:0000313" key="16">
    <source>
        <dbReference type="EMBL" id="SHN51308.1"/>
    </source>
</evidence>
<dbReference type="Proteomes" id="UP000184010">
    <property type="component" value="Unassembled WGS sequence"/>
</dbReference>
<gene>
    <name evidence="16" type="ORF">SAMN02745215_00276</name>
</gene>
<dbReference type="Gene3D" id="3.20.20.70">
    <property type="entry name" value="Aldolase class I"/>
    <property type="match status" value="1"/>
</dbReference>
<dbReference type="SFLD" id="SFLDS00029">
    <property type="entry name" value="Radical_SAM"/>
    <property type="match status" value="1"/>
</dbReference>
<evidence type="ECO:0000256" key="13">
    <source>
        <dbReference type="ARBA" id="ARBA00030926"/>
    </source>
</evidence>
<comment type="cofactor">
    <cofactor evidence="1">
        <name>[4Fe-4S] cluster</name>
        <dbReference type="ChEBI" id="CHEBI:49883"/>
    </cofactor>
</comment>
<comment type="function">
    <text evidence="2">Involved in the biosynthesis of the iron-molybdenum cofactor (FeMo-co or M-cluster) found in the dinitrogenase enzyme of the nitrogenase complex in nitrogen-fixing microorganisms. NifB catalyzes the crucial step of radical SAM-dependent carbide insertion that occurs concomitant with the insertion of a 9th sulfur and the rearrangement/coupling of two [4Fe-4S] clusters into a [8Fe-9S-C] cluster, the precursor to the M-cluster.</text>
</comment>
<evidence type="ECO:0000256" key="10">
    <source>
        <dbReference type="ARBA" id="ARBA00023014"/>
    </source>
</evidence>
<dbReference type="Pfam" id="PF04055">
    <property type="entry name" value="Radical_SAM"/>
    <property type="match status" value="1"/>
</dbReference>
<accession>A0A1M7RYQ5</accession>
<evidence type="ECO:0000256" key="6">
    <source>
        <dbReference type="ARBA" id="ARBA00022485"/>
    </source>
</evidence>
<dbReference type="UniPathway" id="UPA00782"/>
<evidence type="ECO:0000256" key="5">
    <source>
        <dbReference type="ARBA" id="ARBA00021702"/>
    </source>
</evidence>
<dbReference type="PANTHER" id="PTHR43787:SF13">
    <property type="entry name" value="FEMO COFACTOR BIOSYNTHESIS PROTEIN NIFB"/>
    <property type="match status" value="1"/>
</dbReference>
<dbReference type="InterPro" id="IPR058240">
    <property type="entry name" value="rSAM_sf"/>
</dbReference>
<dbReference type="PROSITE" id="PS01305">
    <property type="entry name" value="MOAA_NIFB_PQQE"/>
    <property type="match status" value="1"/>
</dbReference>
<dbReference type="GO" id="GO:0016829">
    <property type="term" value="F:lyase activity"/>
    <property type="evidence" value="ECO:0007669"/>
    <property type="project" value="UniProtKB-KW"/>
</dbReference>
<proteinExistence type="inferred from homology"/>
<protein>
    <recommendedName>
        <fullName evidence="5">FeMo cofactor biosynthesis protein NifB</fullName>
    </recommendedName>
    <alternativeName>
        <fullName evidence="14">Nitrogenase cofactor maturase NifB</fullName>
    </alternativeName>
    <alternativeName>
        <fullName evidence="13">Radical SAM assemblase NifB</fullName>
    </alternativeName>
</protein>
<keyword evidence="12" id="KW-0456">Lyase</keyword>
<keyword evidence="10" id="KW-0411">Iron-sulfur</keyword>
<dbReference type="InterPro" id="IPR006638">
    <property type="entry name" value="Elp3/MiaA/NifB-like_rSAM"/>
</dbReference>
<evidence type="ECO:0000256" key="2">
    <source>
        <dbReference type="ARBA" id="ARBA00003522"/>
    </source>
</evidence>
<evidence type="ECO:0000256" key="7">
    <source>
        <dbReference type="ARBA" id="ARBA00022691"/>
    </source>
</evidence>
<keyword evidence="7" id="KW-0949">S-adenosyl-L-methionine</keyword>
<dbReference type="CDD" id="cd01335">
    <property type="entry name" value="Radical_SAM"/>
    <property type="match status" value="1"/>
</dbReference>
<evidence type="ECO:0000256" key="4">
    <source>
        <dbReference type="ARBA" id="ARBA00006804"/>
    </source>
</evidence>
<dbReference type="RefSeq" id="WP_072770920.1">
    <property type="nucleotide sequence ID" value="NZ_FRDN01000003.1"/>
</dbReference>
<evidence type="ECO:0000256" key="14">
    <source>
        <dbReference type="ARBA" id="ARBA00032102"/>
    </source>
</evidence>
<organism evidence="16 17">
    <name type="scientific">Desulfitobacterium chlororespirans DSM 11544</name>
    <dbReference type="NCBI Taxonomy" id="1121395"/>
    <lineage>
        <taxon>Bacteria</taxon>
        <taxon>Bacillati</taxon>
        <taxon>Bacillota</taxon>
        <taxon>Clostridia</taxon>
        <taxon>Eubacteriales</taxon>
        <taxon>Desulfitobacteriaceae</taxon>
        <taxon>Desulfitobacterium</taxon>
    </lineage>
</organism>
<evidence type="ECO:0000259" key="15">
    <source>
        <dbReference type="PROSITE" id="PS51918"/>
    </source>
</evidence>
<evidence type="ECO:0000256" key="3">
    <source>
        <dbReference type="ARBA" id="ARBA00005155"/>
    </source>
</evidence>
<dbReference type="PROSITE" id="PS51918">
    <property type="entry name" value="RADICAL_SAM"/>
    <property type="match status" value="1"/>
</dbReference>
<dbReference type="InterPro" id="IPR000385">
    <property type="entry name" value="MoaA_NifB_PqqE_Fe-S-bd_CS"/>
</dbReference>
<dbReference type="SUPFAM" id="SSF102114">
    <property type="entry name" value="Radical SAM enzymes"/>
    <property type="match status" value="1"/>
</dbReference>
<evidence type="ECO:0000256" key="11">
    <source>
        <dbReference type="ARBA" id="ARBA00023231"/>
    </source>
</evidence>
<feature type="domain" description="Radical SAM core" evidence="15">
    <location>
        <begin position="27"/>
        <end position="268"/>
    </location>
</feature>
<dbReference type="InterPro" id="IPR013785">
    <property type="entry name" value="Aldolase_TIM"/>
</dbReference>